<dbReference type="EMBL" id="KK107115">
    <property type="protein sequence ID" value="EZA58874.1"/>
    <property type="molecule type" value="Genomic_DNA"/>
</dbReference>
<gene>
    <name evidence="1" type="ORF">X777_00695</name>
</gene>
<evidence type="ECO:0008006" key="3">
    <source>
        <dbReference type="Google" id="ProtNLM"/>
    </source>
</evidence>
<proteinExistence type="predicted"/>
<dbReference type="Gene3D" id="3.30.420.10">
    <property type="entry name" value="Ribonuclease H-like superfamily/Ribonuclease H"/>
    <property type="match status" value="1"/>
</dbReference>
<sequence>MYGLVLLEISLLDQFFSPLSTLNGNNYRQFLETQLPILLEDVSLQIRNQLWFMHDGTPAYFSRTAREFLNNNYINRWIGRGGPIVWPARSSALNPLDFYLWGHLRLSFMILLLLLWKYSEIVLSLRVAKYEIFWKFLKVFESMRRRCEACINEEGNHFQQFL</sequence>
<dbReference type="PANTHER" id="PTHR47326">
    <property type="entry name" value="TRANSPOSABLE ELEMENT TC3 TRANSPOSASE-LIKE PROTEIN"/>
    <property type="match status" value="1"/>
</dbReference>
<dbReference type="InterPro" id="IPR036397">
    <property type="entry name" value="RNaseH_sf"/>
</dbReference>
<dbReference type="PANTHER" id="PTHR47326:SF1">
    <property type="entry name" value="HTH PSQ-TYPE DOMAIN-CONTAINING PROTEIN"/>
    <property type="match status" value="1"/>
</dbReference>
<dbReference type="Proteomes" id="UP000053097">
    <property type="component" value="Unassembled WGS sequence"/>
</dbReference>
<accession>A0A026WUU0</accession>
<keyword evidence="2" id="KW-1185">Reference proteome</keyword>
<dbReference type="GO" id="GO:0003676">
    <property type="term" value="F:nucleic acid binding"/>
    <property type="evidence" value="ECO:0007669"/>
    <property type="project" value="InterPro"/>
</dbReference>
<reference evidence="1 2" key="1">
    <citation type="journal article" date="2014" name="Curr. Biol.">
        <title>The genome of the clonal raider ant Cerapachys biroi.</title>
        <authorList>
            <person name="Oxley P.R."/>
            <person name="Ji L."/>
            <person name="Fetter-Pruneda I."/>
            <person name="McKenzie S.K."/>
            <person name="Li C."/>
            <person name="Hu H."/>
            <person name="Zhang G."/>
            <person name="Kronauer D.J."/>
        </authorList>
    </citation>
    <scope>NUCLEOTIDE SEQUENCE [LARGE SCALE GENOMIC DNA]</scope>
</reference>
<dbReference type="AlphaFoldDB" id="A0A026WUU0"/>
<evidence type="ECO:0000313" key="1">
    <source>
        <dbReference type="EMBL" id="EZA58874.1"/>
    </source>
</evidence>
<name>A0A026WUU0_OOCBI</name>
<organism evidence="1 2">
    <name type="scientific">Ooceraea biroi</name>
    <name type="common">Clonal raider ant</name>
    <name type="synonym">Cerapachys biroi</name>
    <dbReference type="NCBI Taxonomy" id="2015173"/>
    <lineage>
        <taxon>Eukaryota</taxon>
        <taxon>Metazoa</taxon>
        <taxon>Ecdysozoa</taxon>
        <taxon>Arthropoda</taxon>
        <taxon>Hexapoda</taxon>
        <taxon>Insecta</taxon>
        <taxon>Pterygota</taxon>
        <taxon>Neoptera</taxon>
        <taxon>Endopterygota</taxon>
        <taxon>Hymenoptera</taxon>
        <taxon>Apocrita</taxon>
        <taxon>Aculeata</taxon>
        <taxon>Formicoidea</taxon>
        <taxon>Formicidae</taxon>
        <taxon>Dorylinae</taxon>
        <taxon>Ooceraea</taxon>
    </lineage>
</organism>
<evidence type="ECO:0000313" key="2">
    <source>
        <dbReference type="Proteomes" id="UP000053097"/>
    </source>
</evidence>
<protein>
    <recommendedName>
        <fullName evidence="3">Tc1-like transposase DDE domain-containing protein</fullName>
    </recommendedName>
</protein>